<dbReference type="HOGENOM" id="CLU_188105_0_0_2"/>
<dbReference type="RefSeq" id="WP_015232796.1">
    <property type="nucleotide sequence ID" value="NC_019791.1"/>
</dbReference>
<accession>L0ABU1</accession>
<gene>
    <name evidence="2" type="ordered locus">Calag_1178</name>
</gene>
<organism evidence="2 3">
    <name type="scientific">Caldisphaera lagunensis (strain DSM 15908 / JCM 11604 / ANMR 0165 / IC-154)</name>
    <dbReference type="NCBI Taxonomy" id="1056495"/>
    <lineage>
        <taxon>Archaea</taxon>
        <taxon>Thermoproteota</taxon>
        <taxon>Thermoprotei</taxon>
        <taxon>Acidilobales</taxon>
        <taxon>Caldisphaeraceae</taxon>
        <taxon>Caldisphaera</taxon>
    </lineage>
</organism>
<dbReference type="EMBL" id="CP003378">
    <property type="protein sequence ID" value="AFZ70899.1"/>
    <property type="molecule type" value="Genomic_DNA"/>
</dbReference>
<evidence type="ECO:0000313" key="3">
    <source>
        <dbReference type="Proteomes" id="UP000010469"/>
    </source>
</evidence>
<dbReference type="Gene3D" id="3.30.160.830">
    <property type="match status" value="1"/>
</dbReference>
<protein>
    <recommendedName>
        <fullName evidence="1">DUF5622 domain-containing protein</fullName>
    </recommendedName>
</protein>
<evidence type="ECO:0000259" key="1">
    <source>
        <dbReference type="Pfam" id="PF18533"/>
    </source>
</evidence>
<dbReference type="eggNOG" id="arCOG04104">
    <property type="taxonomic scope" value="Archaea"/>
</dbReference>
<dbReference type="InParanoid" id="L0ABU1"/>
<proteinExistence type="predicted"/>
<evidence type="ECO:0000313" key="2">
    <source>
        <dbReference type="EMBL" id="AFZ70899.1"/>
    </source>
</evidence>
<dbReference type="InterPro" id="IPR041043">
    <property type="entry name" value="DUF5622"/>
</dbReference>
<dbReference type="STRING" id="1056495.Calag_1178"/>
<keyword evidence="3" id="KW-1185">Reference proteome</keyword>
<dbReference type="AlphaFoldDB" id="L0ABU1"/>
<dbReference type="Pfam" id="PF18533">
    <property type="entry name" value="DUF5622"/>
    <property type="match status" value="1"/>
</dbReference>
<dbReference type="KEGG" id="clg:Calag_1178"/>
<feature type="domain" description="DUF5622" evidence="1">
    <location>
        <begin position="6"/>
        <end position="67"/>
    </location>
</feature>
<dbReference type="OrthoDB" id="374638at2157"/>
<reference evidence="3" key="1">
    <citation type="submission" date="2012-03" db="EMBL/GenBank/DDBJ databases">
        <title>Complete genome of Caldisphaera lagunensis DSM 15908.</title>
        <authorList>
            <person name="Lucas S."/>
            <person name="Copeland A."/>
            <person name="Lapidus A."/>
            <person name="Glavina del Rio T."/>
            <person name="Dalin E."/>
            <person name="Tice H."/>
            <person name="Bruce D."/>
            <person name="Goodwin L."/>
            <person name="Pitluck S."/>
            <person name="Peters L."/>
            <person name="Mikhailova N."/>
            <person name="Teshima H."/>
            <person name="Kyrpides N."/>
            <person name="Mavromatis K."/>
            <person name="Ivanova N."/>
            <person name="Brettin T."/>
            <person name="Detter J.C."/>
            <person name="Han C."/>
            <person name="Larimer F."/>
            <person name="Land M."/>
            <person name="Hauser L."/>
            <person name="Markowitz V."/>
            <person name="Cheng J.-F."/>
            <person name="Hugenholtz P."/>
            <person name="Woyke T."/>
            <person name="Wu D."/>
            <person name="Spring S."/>
            <person name="Schroeder M."/>
            <person name="Brambilla E."/>
            <person name="Klenk H.-P."/>
            <person name="Eisen J.A."/>
        </authorList>
    </citation>
    <scope>NUCLEOTIDE SEQUENCE [LARGE SCALE GENOMIC DNA]</scope>
    <source>
        <strain evidence="3">DSM 15908 / JCM 11604 / IC-154</strain>
    </source>
</reference>
<name>L0ABU1_CALLD</name>
<dbReference type="GeneID" id="14212438"/>
<sequence length="68" mass="8098">MGSKNTKFAYIYMGRKKGYYKVRLFNSKPEEDPDRIIVIGKFKKPELGYRIIKKEELLEVVREKVEKA</sequence>
<dbReference type="Proteomes" id="UP000010469">
    <property type="component" value="Chromosome"/>
</dbReference>